<dbReference type="Proteomes" id="UP000001568">
    <property type="component" value="Chromosome 12"/>
</dbReference>
<name>A4S5N8_OSTLU</name>
<evidence type="ECO:0008006" key="4">
    <source>
        <dbReference type="Google" id="ProtNLM"/>
    </source>
</evidence>
<keyword evidence="1" id="KW-0732">Signal</keyword>
<keyword evidence="3" id="KW-1185">Reference proteome</keyword>
<gene>
    <name evidence="2" type="ORF">OSTLU_26830</name>
</gene>
<accession>A4S5N8</accession>
<dbReference type="HOGENOM" id="CLU_1996448_0_0_1"/>
<organism evidence="2 3">
    <name type="scientific">Ostreococcus lucimarinus (strain CCE9901)</name>
    <dbReference type="NCBI Taxonomy" id="436017"/>
    <lineage>
        <taxon>Eukaryota</taxon>
        <taxon>Viridiplantae</taxon>
        <taxon>Chlorophyta</taxon>
        <taxon>Mamiellophyceae</taxon>
        <taxon>Mamiellales</taxon>
        <taxon>Bathycoccaceae</taxon>
        <taxon>Ostreococcus</taxon>
    </lineage>
</organism>
<reference evidence="2 3" key="1">
    <citation type="journal article" date="2007" name="Proc. Natl. Acad. Sci. U.S.A.">
        <title>The tiny eukaryote Ostreococcus provides genomic insights into the paradox of plankton speciation.</title>
        <authorList>
            <person name="Palenik B."/>
            <person name="Grimwood J."/>
            <person name="Aerts A."/>
            <person name="Rouze P."/>
            <person name="Salamov A."/>
            <person name="Putnam N."/>
            <person name="Dupont C."/>
            <person name="Jorgensen R."/>
            <person name="Derelle E."/>
            <person name="Rombauts S."/>
            <person name="Zhou K."/>
            <person name="Otillar R."/>
            <person name="Merchant S.S."/>
            <person name="Podell S."/>
            <person name="Gaasterland T."/>
            <person name="Napoli C."/>
            <person name="Gendler K."/>
            <person name="Manuell A."/>
            <person name="Tai V."/>
            <person name="Vallon O."/>
            <person name="Piganeau G."/>
            <person name="Jancek S."/>
            <person name="Heijde M."/>
            <person name="Jabbari K."/>
            <person name="Bowler C."/>
            <person name="Lohr M."/>
            <person name="Robbens S."/>
            <person name="Werner G."/>
            <person name="Dubchak I."/>
            <person name="Pazour G.J."/>
            <person name="Ren Q."/>
            <person name="Paulsen I."/>
            <person name="Delwiche C."/>
            <person name="Schmutz J."/>
            <person name="Rokhsar D."/>
            <person name="Van de Peer Y."/>
            <person name="Moreau H."/>
            <person name="Grigoriev I.V."/>
        </authorList>
    </citation>
    <scope>NUCLEOTIDE SEQUENCE [LARGE SCALE GENOMIC DNA]</scope>
    <source>
        <strain evidence="2 3">CCE9901</strain>
    </source>
</reference>
<feature type="chain" id="PRO_5002672163" description="Secreted protein" evidence="1">
    <location>
        <begin position="21"/>
        <end position="125"/>
    </location>
</feature>
<proteinExistence type="predicted"/>
<dbReference type="AlphaFoldDB" id="A4S5N8"/>
<dbReference type="RefSeq" id="XP_001420643.1">
    <property type="nucleotide sequence ID" value="XM_001420606.1"/>
</dbReference>
<evidence type="ECO:0000256" key="1">
    <source>
        <dbReference type="SAM" id="SignalP"/>
    </source>
</evidence>
<evidence type="ECO:0000313" key="3">
    <source>
        <dbReference type="Proteomes" id="UP000001568"/>
    </source>
</evidence>
<sequence length="125" mass="13219">MHSTIALLAIVVMSFSHVSTKRRATFDTVFESNVAMASSNPAKIGCLHDSTRPPRSAKLTAVCATEVGSLASMALHMRCAKSVTLSSARDVVVIVLASVISRSAAISFNSRQLVSSHARTMADTI</sequence>
<dbReference type="GeneID" id="5004761"/>
<evidence type="ECO:0000313" key="2">
    <source>
        <dbReference type="EMBL" id="ABO98936.1"/>
    </source>
</evidence>
<feature type="signal peptide" evidence="1">
    <location>
        <begin position="1"/>
        <end position="20"/>
    </location>
</feature>
<dbReference type="EMBL" id="CP000592">
    <property type="protein sequence ID" value="ABO98936.1"/>
    <property type="molecule type" value="Genomic_DNA"/>
</dbReference>
<protein>
    <recommendedName>
        <fullName evidence="4">Secreted protein</fullName>
    </recommendedName>
</protein>
<dbReference type="KEGG" id="olu:OSTLU_26830"/>
<dbReference type="Gramene" id="ABO98936">
    <property type="protein sequence ID" value="ABO98936"/>
    <property type="gene ID" value="OSTLU_26830"/>
</dbReference>